<reference evidence="3" key="1">
    <citation type="submission" date="2014-04" db="EMBL/GenBank/DDBJ databases">
        <title>Evolutionary Origins and Diversification of the Mycorrhizal Mutualists.</title>
        <authorList>
            <consortium name="DOE Joint Genome Institute"/>
            <consortium name="Mycorrhizal Genomics Consortium"/>
            <person name="Kohler A."/>
            <person name="Kuo A."/>
            <person name="Nagy L.G."/>
            <person name="Floudas D."/>
            <person name="Copeland A."/>
            <person name="Barry K.W."/>
            <person name="Cichocki N."/>
            <person name="Veneault-Fourrey C."/>
            <person name="LaButti K."/>
            <person name="Lindquist E.A."/>
            <person name="Lipzen A."/>
            <person name="Lundell T."/>
            <person name="Morin E."/>
            <person name="Murat C."/>
            <person name="Riley R."/>
            <person name="Ohm R."/>
            <person name="Sun H."/>
            <person name="Tunlid A."/>
            <person name="Henrissat B."/>
            <person name="Grigoriev I.V."/>
            <person name="Hibbett D.S."/>
            <person name="Martin F."/>
        </authorList>
    </citation>
    <scope>NUCLEOTIDE SEQUENCE [LARGE SCALE GENOMIC DNA]</scope>
    <source>
        <strain evidence="3">FD-334 SS-4</strain>
    </source>
</reference>
<dbReference type="InterPro" id="IPR011333">
    <property type="entry name" value="SKP1/BTB/POZ_sf"/>
</dbReference>
<proteinExistence type="predicted"/>
<accession>A0A0D2Q0J3</accession>
<dbReference type="OrthoDB" id="3218112at2759"/>
<organism evidence="2 3">
    <name type="scientific">Hypholoma sublateritium (strain FD-334 SS-4)</name>
    <dbReference type="NCBI Taxonomy" id="945553"/>
    <lineage>
        <taxon>Eukaryota</taxon>
        <taxon>Fungi</taxon>
        <taxon>Dikarya</taxon>
        <taxon>Basidiomycota</taxon>
        <taxon>Agaricomycotina</taxon>
        <taxon>Agaricomycetes</taxon>
        <taxon>Agaricomycetidae</taxon>
        <taxon>Agaricales</taxon>
        <taxon>Agaricineae</taxon>
        <taxon>Strophariaceae</taxon>
        <taxon>Hypholoma</taxon>
    </lineage>
</organism>
<keyword evidence="3" id="KW-1185">Reference proteome</keyword>
<dbReference type="SUPFAM" id="SSF54695">
    <property type="entry name" value="POZ domain"/>
    <property type="match status" value="1"/>
</dbReference>
<dbReference type="OMA" id="SEMGHRD"/>
<feature type="domain" description="BTB" evidence="1">
    <location>
        <begin position="47"/>
        <end position="122"/>
    </location>
</feature>
<dbReference type="Proteomes" id="UP000054270">
    <property type="component" value="Unassembled WGS sequence"/>
</dbReference>
<protein>
    <recommendedName>
        <fullName evidence="1">BTB domain-containing protein</fullName>
    </recommendedName>
</protein>
<name>A0A0D2Q0J3_HYPSF</name>
<dbReference type="SMART" id="SM00225">
    <property type="entry name" value="BTB"/>
    <property type="match status" value="1"/>
</dbReference>
<dbReference type="AlphaFoldDB" id="A0A0D2Q0J3"/>
<dbReference type="Pfam" id="PF00651">
    <property type="entry name" value="BTB"/>
    <property type="match status" value="1"/>
</dbReference>
<sequence>MPPLAPPPRSDSQLAVAWRAMDGSNAKAKTIAEVPIARHPEFYFSDGSVVIIVERTAFRVHQSVLARHSDVFNDMWDVPQPNRSETYDGCPMVVLSDSVMDFVDVMRVIYDAFHFDKLKSDTNLSTLITFVAGILRISTKYSMQQLRNKCIAIIQAKFPSTLKGCDEVLSRGIQYVPSEIVRIIPLARETTVPKVLPWAFYLCAHISVDEILTNSVLSWRDKALCLAGKERLWEAQKKYTHPFLLDFKQCPQCTGACQTRVPRMLKIENIENLRMSPHPLEEYTDWKSLMLCPKCQSVSEMGHRDGRERVWDALPSFFHLGTWEDICKDQNC</sequence>
<dbReference type="STRING" id="945553.A0A0D2Q0J3"/>
<dbReference type="Gene3D" id="3.30.710.10">
    <property type="entry name" value="Potassium Channel Kv1.1, Chain A"/>
    <property type="match status" value="1"/>
</dbReference>
<dbReference type="InterPro" id="IPR000210">
    <property type="entry name" value="BTB/POZ_dom"/>
</dbReference>
<evidence type="ECO:0000313" key="3">
    <source>
        <dbReference type="Proteomes" id="UP000054270"/>
    </source>
</evidence>
<gene>
    <name evidence="2" type="ORF">HYPSUDRAFT_38036</name>
</gene>
<evidence type="ECO:0000313" key="2">
    <source>
        <dbReference type="EMBL" id="KJA25085.1"/>
    </source>
</evidence>
<dbReference type="PROSITE" id="PS50097">
    <property type="entry name" value="BTB"/>
    <property type="match status" value="1"/>
</dbReference>
<evidence type="ECO:0000259" key="1">
    <source>
        <dbReference type="PROSITE" id="PS50097"/>
    </source>
</evidence>
<dbReference type="EMBL" id="KN817533">
    <property type="protein sequence ID" value="KJA25085.1"/>
    <property type="molecule type" value="Genomic_DNA"/>
</dbReference>